<keyword evidence="9" id="KW-1185">Reference proteome</keyword>
<dbReference type="SUPFAM" id="SSF53056">
    <property type="entry name" value="beta-carbonic anhydrase, cab"/>
    <property type="match status" value="1"/>
</dbReference>
<dbReference type="Pfam" id="PF00484">
    <property type="entry name" value="Pro_CA"/>
    <property type="match status" value="1"/>
</dbReference>
<reference evidence="8 9" key="1">
    <citation type="submission" date="2016-04" db="EMBL/GenBank/DDBJ databases">
        <title>Complete Genome Sequence of Halotalea alkalilenta IHB B 13600.</title>
        <authorList>
            <person name="Swarnkar M.K."/>
            <person name="Sharma A."/>
            <person name="Kaushal K."/>
            <person name="Soni R."/>
            <person name="Rana S."/>
            <person name="Singh A.K."/>
            <person name="Gulati A."/>
        </authorList>
    </citation>
    <scope>NUCLEOTIDE SEQUENCE [LARGE SCALE GENOMIC DNA]</scope>
    <source>
        <strain evidence="8 9">IHB B 13600</strain>
    </source>
</reference>
<dbReference type="GO" id="GO:0008270">
    <property type="term" value="F:zinc ion binding"/>
    <property type="evidence" value="ECO:0007669"/>
    <property type="project" value="UniProtKB-UniRule"/>
</dbReference>
<dbReference type="CDD" id="cd00883">
    <property type="entry name" value="beta_CA_cladeA"/>
    <property type="match status" value="1"/>
</dbReference>
<dbReference type="GO" id="GO:0015976">
    <property type="term" value="P:carbon utilization"/>
    <property type="evidence" value="ECO:0007669"/>
    <property type="project" value="InterPro"/>
</dbReference>
<dbReference type="FunFam" id="3.40.1050.10:FF:000001">
    <property type="entry name" value="Carbonic anhydrase"/>
    <property type="match status" value="1"/>
</dbReference>
<dbReference type="Proteomes" id="UP000077875">
    <property type="component" value="Chromosome"/>
</dbReference>
<dbReference type="PANTHER" id="PTHR11002">
    <property type="entry name" value="CARBONIC ANHYDRASE"/>
    <property type="match status" value="1"/>
</dbReference>
<proteinExistence type="inferred from homology"/>
<dbReference type="PROSITE" id="PS00704">
    <property type="entry name" value="PROK_CO2_ANHYDRASE_1"/>
    <property type="match status" value="1"/>
</dbReference>
<evidence type="ECO:0000256" key="4">
    <source>
        <dbReference type="ARBA" id="ARBA00023239"/>
    </source>
</evidence>
<dbReference type="KEGG" id="haa:A5892_12690"/>
<dbReference type="EC" id="4.2.1.1" evidence="7"/>
<evidence type="ECO:0000313" key="9">
    <source>
        <dbReference type="Proteomes" id="UP000077875"/>
    </source>
</evidence>
<accession>A0A172YG18</accession>
<dbReference type="Gene3D" id="3.40.1050.10">
    <property type="entry name" value="Carbonic anhydrase"/>
    <property type="match status" value="1"/>
</dbReference>
<keyword evidence="2 6" id="KW-0479">Metal-binding</keyword>
<evidence type="ECO:0000256" key="3">
    <source>
        <dbReference type="ARBA" id="ARBA00022833"/>
    </source>
</evidence>
<comment type="catalytic activity">
    <reaction evidence="5 7">
        <text>hydrogencarbonate + H(+) = CO2 + H2O</text>
        <dbReference type="Rhea" id="RHEA:10748"/>
        <dbReference type="ChEBI" id="CHEBI:15377"/>
        <dbReference type="ChEBI" id="CHEBI:15378"/>
        <dbReference type="ChEBI" id="CHEBI:16526"/>
        <dbReference type="ChEBI" id="CHEBI:17544"/>
        <dbReference type="EC" id="4.2.1.1"/>
    </reaction>
</comment>
<evidence type="ECO:0000256" key="7">
    <source>
        <dbReference type="RuleBase" id="RU003956"/>
    </source>
</evidence>
<protein>
    <recommendedName>
        <fullName evidence="7">Carbonic anhydrase</fullName>
        <ecNumber evidence="7">4.2.1.1</ecNumber>
    </recommendedName>
    <alternativeName>
        <fullName evidence="7">Carbonate dehydratase</fullName>
    </alternativeName>
</protein>
<sequence>MCDGHPHKSLNIDDLLRQNRDWSSKMQADDPDFFTRLSNQQHPEFLWIGCSDSRVPANQIINVPPGEVFVHRNVANVIYHSDMNAMSAVQYAVEVLKVRHILVVGHYGCGGVQASMTSPGNSGIVDDWLHPIRDEYIRHRDELAHLPFREQADRMCEINVRMQVQNLARTKLIQRAWLNGQPLSVHGWCYSLQNGLVTDLECTISGFDKVSQLYRLD</sequence>
<comment type="function">
    <text evidence="7">Reversible hydration of carbon dioxide.</text>
</comment>
<dbReference type="AlphaFoldDB" id="A0A172YG18"/>
<comment type="cofactor">
    <cofactor evidence="6">
        <name>Zn(2+)</name>
        <dbReference type="ChEBI" id="CHEBI:29105"/>
    </cofactor>
    <text evidence="6">Binds 1 zinc ion per subunit.</text>
</comment>
<dbReference type="PANTHER" id="PTHR11002:SF76">
    <property type="entry name" value="CARBONIC ANHYDRASE"/>
    <property type="match status" value="1"/>
</dbReference>
<dbReference type="RefSeq" id="WP_064123118.1">
    <property type="nucleotide sequence ID" value="NZ_CP015243.1"/>
</dbReference>
<dbReference type="SMART" id="SM00947">
    <property type="entry name" value="Pro_CA"/>
    <property type="match status" value="1"/>
</dbReference>
<feature type="binding site" evidence="6">
    <location>
        <position position="50"/>
    </location>
    <ligand>
        <name>Zn(2+)</name>
        <dbReference type="ChEBI" id="CHEBI:29105"/>
    </ligand>
</feature>
<evidence type="ECO:0000256" key="2">
    <source>
        <dbReference type="ARBA" id="ARBA00022723"/>
    </source>
</evidence>
<dbReference type="EMBL" id="CP015243">
    <property type="protein sequence ID" value="ANF58218.1"/>
    <property type="molecule type" value="Genomic_DNA"/>
</dbReference>
<keyword evidence="4 7" id="KW-0456">Lyase</keyword>
<keyword evidence="3 6" id="KW-0862">Zinc</keyword>
<organism evidence="8 9">
    <name type="scientific">Halotalea alkalilenta</name>
    <dbReference type="NCBI Taxonomy" id="376489"/>
    <lineage>
        <taxon>Bacteria</taxon>
        <taxon>Pseudomonadati</taxon>
        <taxon>Pseudomonadota</taxon>
        <taxon>Gammaproteobacteria</taxon>
        <taxon>Oceanospirillales</taxon>
        <taxon>Halomonadaceae</taxon>
        <taxon>Halotalea</taxon>
    </lineage>
</organism>
<dbReference type="PROSITE" id="PS00705">
    <property type="entry name" value="PROK_CO2_ANHYDRASE_2"/>
    <property type="match status" value="1"/>
</dbReference>
<dbReference type="InterPro" id="IPR015892">
    <property type="entry name" value="Carbonic_anhydrase_CS"/>
</dbReference>
<feature type="binding site" evidence="6">
    <location>
        <position position="106"/>
    </location>
    <ligand>
        <name>Zn(2+)</name>
        <dbReference type="ChEBI" id="CHEBI:29105"/>
    </ligand>
</feature>
<evidence type="ECO:0000256" key="6">
    <source>
        <dbReference type="PIRSR" id="PIRSR601765-1"/>
    </source>
</evidence>
<evidence type="ECO:0000256" key="5">
    <source>
        <dbReference type="ARBA" id="ARBA00048348"/>
    </source>
</evidence>
<gene>
    <name evidence="8" type="ORF">A5892_12690</name>
</gene>
<dbReference type="InterPro" id="IPR036874">
    <property type="entry name" value="Carbonic_anhydrase_sf"/>
</dbReference>
<evidence type="ECO:0000313" key="8">
    <source>
        <dbReference type="EMBL" id="ANF58218.1"/>
    </source>
</evidence>
<dbReference type="STRING" id="376489.A5892_12690"/>
<dbReference type="InterPro" id="IPR001765">
    <property type="entry name" value="Carbonic_anhydrase"/>
</dbReference>
<comment type="similarity">
    <text evidence="1 7">Belongs to the beta-class carbonic anhydrase family.</text>
</comment>
<dbReference type="GO" id="GO:0004089">
    <property type="term" value="F:carbonate dehydratase activity"/>
    <property type="evidence" value="ECO:0007669"/>
    <property type="project" value="UniProtKB-UniRule"/>
</dbReference>
<feature type="binding site" evidence="6">
    <location>
        <position position="109"/>
    </location>
    <ligand>
        <name>Zn(2+)</name>
        <dbReference type="ChEBI" id="CHEBI:29105"/>
    </ligand>
</feature>
<evidence type="ECO:0000256" key="1">
    <source>
        <dbReference type="ARBA" id="ARBA00006217"/>
    </source>
</evidence>
<name>A0A172YG18_9GAMM</name>
<feature type="binding site" evidence="6">
    <location>
        <position position="52"/>
    </location>
    <ligand>
        <name>Zn(2+)</name>
        <dbReference type="ChEBI" id="CHEBI:29105"/>
    </ligand>
</feature>